<dbReference type="Pfam" id="PF13649">
    <property type="entry name" value="Methyltransf_25"/>
    <property type="match status" value="1"/>
</dbReference>
<dbReference type="SUPFAM" id="SSF53335">
    <property type="entry name" value="S-adenosyl-L-methionine-dependent methyltransferases"/>
    <property type="match status" value="1"/>
</dbReference>
<keyword evidence="3" id="KW-1185">Reference proteome</keyword>
<dbReference type="RefSeq" id="WP_276111879.1">
    <property type="nucleotide sequence ID" value="NZ_JARJBB010000020.1"/>
</dbReference>
<dbReference type="PANTHER" id="PTHR43591:SF24">
    <property type="entry name" value="2-METHOXY-6-POLYPRENYL-1,4-BENZOQUINOL METHYLASE, MITOCHONDRIAL"/>
    <property type="match status" value="1"/>
</dbReference>
<comment type="caution">
    <text evidence="2">The sequence shown here is derived from an EMBL/GenBank/DDBJ whole genome shotgun (WGS) entry which is preliminary data.</text>
</comment>
<dbReference type="EMBL" id="JARJBB010000020">
    <property type="protein sequence ID" value="MDF3302319.1"/>
    <property type="molecule type" value="Genomic_DNA"/>
</dbReference>
<dbReference type="GO" id="GO:0032259">
    <property type="term" value="P:methylation"/>
    <property type="evidence" value="ECO:0007669"/>
    <property type="project" value="UniProtKB-KW"/>
</dbReference>
<dbReference type="InterPro" id="IPR029063">
    <property type="entry name" value="SAM-dependent_MTases_sf"/>
</dbReference>
<feature type="domain" description="Methyltransferase" evidence="1">
    <location>
        <begin position="44"/>
        <end position="139"/>
    </location>
</feature>
<evidence type="ECO:0000313" key="2">
    <source>
        <dbReference type="EMBL" id="MDF3302319.1"/>
    </source>
</evidence>
<dbReference type="PANTHER" id="PTHR43591">
    <property type="entry name" value="METHYLTRANSFERASE"/>
    <property type="match status" value="1"/>
</dbReference>
<dbReference type="GO" id="GO:0008168">
    <property type="term" value="F:methyltransferase activity"/>
    <property type="evidence" value="ECO:0007669"/>
    <property type="project" value="UniProtKB-KW"/>
</dbReference>
<keyword evidence="2" id="KW-0489">Methyltransferase</keyword>
<dbReference type="CDD" id="cd02440">
    <property type="entry name" value="AdoMet_MTases"/>
    <property type="match status" value="1"/>
</dbReference>
<accession>A0ABT6ACE8</accession>
<name>A0ABT6ACE8_9ACTN</name>
<proteinExistence type="predicted"/>
<dbReference type="InterPro" id="IPR041698">
    <property type="entry name" value="Methyltransf_25"/>
</dbReference>
<gene>
    <name evidence="2" type="ORF">P3H78_27590</name>
</gene>
<organism evidence="2 3">
    <name type="scientific">Streptomyces tropicalis</name>
    <dbReference type="NCBI Taxonomy" id="3034234"/>
    <lineage>
        <taxon>Bacteria</taxon>
        <taxon>Bacillati</taxon>
        <taxon>Actinomycetota</taxon>
        <taxon>Actinomycetes</taxon>
        <taxon>Kitasatosporales</taxon>
        <taxon>Streptomycetaceae</taxon>
        <taxon>Streptomyces</taxon>
    </lineage>
</organism>
<dbReference type="Proteomes" id="UP001221150">
    <property type="component" value="Unassembled WGS sequence"/>
</dbReference>
<sequence length="271" mass="28303">MADASGFPLGGSAPERYEQYVAPIVAPFVTALVDAVDLYPGAAVLDLACGTGFAARAAAARVGPSGRVFGTDPDAGRLKVAEALHPRLYPDIEFTVAPADGLPYPDAGFDAVLCLQGAQLFPGLDAALAEAARVTRPGGRFAATVWADRSRSPYFEAQYEVLREYGGPDVAEDFARTLARTAEHLTGALTAAGFHDTVSREITFGITLPPLEGFSRGRLSVVPWGQGIVETRGEEALAEAGRALAARLADRTAPDGTATLPFSAILTTAVR</sequence>
<evidence type="ECO:0000259" key="1">
    <source>
        <dbReference type="Pfam" id="PF13649"/>
    </source>
</evidence>
<dbReference type="Gene3D" id="3.40.50.150">
    <property type="entry name" value="Vaccinia Virus protein VP39"/>
    <property type="match status" value="1"/>
</dbReference>
<reference evidence="2 3" key="1">
    <citation type="submission" date="2023-03" db="EMBL/GenBank/DDBJ databases">
        <title>Draft genome sequence of Streptomyces sp. K1PA1 isolated from peat swamp forest in Thailand.</title>
        <authorList>
            <person name="Klaysubun C."/>
            <person name="Duangmal K."/>
        </authorList>
    </citation>
    <scope>NUCLEOTIDE SEQUENCE [LARGE SCALE GENOMIC DNA]</scope>
    <source>
        <strain evidence="2 3">K1PA1</strain>
    </source>
</reference>
<evidence type="ECO:0000313" key="3">
    <source>
        <dbReference type="Proteomes" id="UP001221150"/>
    </source>
</evidence>
<keyword evidence="2" id="KW-0808">Transferase</keyword>
<protein>
    <submittedName>
        <fullName evidence="2">Methyltransferase domain-containing protein</fullName>
    </submittedName>
</protein>